<evidence type="ECO:0000313" key="3">
    <source>
        <dbReference type="Proteomes" id="UP000007590"/>
    </source>
</evidence>
<dbReference type="AlphaFoldDB" id="H8KUK3"/>
<feature type="transmembrane region" description="Helical" evidence="1">
    <location>
        <begin position="50"/>
        <end position="71"/>
    </location>
</feature>
<keyword evidence="3" id="KW-1185">Reference proteome</keyword>
<dbReference type="InterPro" id="IPR016024">
    <property type="entry name" value="ARM-type_fold"/>
</dbReference>
<proteinExistence type="predicted"/>
<dbReference type="Gene3D" id="1.20.1250.20">
    <property type="entry name" value="MFS general substrate transporter like domains"/>
    <property type="match status" value="1"/>
</dbReference>
<dbReference type="Proteomes" id="UP000007590">
    <property type="component" value="Chromosome"/>
</dbReference>
<protein>
    <recommendedName>
        <fullName evidence="4">ADP,ATP carrier protein</fullName>
    </recommendedName>
</protein>
<feature type="transmembrane region" description="Helical" evidence="1">
    <location>
        <begin position="21"/>
        <end position="44"/>
    </location>
</feature>
<feature type="transmembrane region" description="Helical" evidence="1">
    <location>
        <begin position="229"/>
        <end position="249"/>
    </location>
</feature>
<organism evidence="2 3">
    <name type="scientific">Solitalea canadensis (strain ATCC 29591 / DSM 3403 / JCM 21819 / LMG 8368 / NBRC 15130 / NCIMB 12057 / USAM 9D)</name>
    <name type="common">Flexibacter canadensis</name>
    <dbReference type="NCBI Taxonomy" id="929556"/>
    <lineage>
        <taxon>Bacteria</taxon>
        <taxon>Pseudomonadati</taxon>
        <taxon>Bacteroidota</taxon>
        <taxon>Sphingobacteriia</taxon>
        <taxon>Sphingobacteriales</taxon>
        <taxon>Sphingobacteriaceae</taxon>
        <taxon>Solitalea</taxon>
    </lineage>
</organism>
<dbReference type="HOGENOM" id="CLU_324601_0_0_10"/>
<gene>
    <name evidence="2" type="ordered locus">Solca_2386</name>
</gene>
<feature type="transmembrane region" description="Helical" evidence="1">
    <location>
        <begin position="269"/>
        <end position="288"/>
    </location>
</feature>
<dbReference type="CDD" id="cd06174">
    <property type="entry name" value="MFS"/>
    <property type="match status" value="1"/>
</dbReference>
<keyword evidence="1" id="KW-1133">Transmembrane helix</keyword>
<feature type="transmembrane region" description="Helical" evidence="1">
    <location>
        <begin position="369"/>
        <end position="392"/>
    </location>
</feature>
<name>H8KUK3_SOLCM</name>
<reference evidence="2" key="1">
    <citation type="submission" date="2012-02" db="EMBL/GenBank/DDBJ databases">
        <title>The complete genome of Solitalea canadensis DSM 3403.</title>
        <authorList>
            <consortium name="US DOE Joint Genome Institute (JGI-PGF)"/>
            <person name="Lucas S."/>
            <person name="Copeland A."/>
            <person name="Lapidus A."/>
            <person name="Glavina del Rio T."/>
            <person name="Dalin E."/>
            <person name="Tice H."/>
            <person name="Bruce D."/>
            <person name="Goodwin L."/>
            <person name="Pitluck S."/>
            <person name="Peters L."/>
            <person name="Ovchinnikova G."/>
            <person name="Lu M."/>
            <person name="Kyrpides N."/>
            <person name="Mavromatis K."/>
            <person name="Ivanova N."/>
            <person name="Brettin T."/>
            <person name="Detter J.C."/>
            <person name="Han C."/>
            <person name="Larimer F."/>
            <person name="Land M."/>
            <person name="Hauser L."/>
            <person name="Markowitz V."/>
            <person name="Cheng J.-F."/>
            <person name="Hugenholtz P."/>
            <person name="Woyke T."/>
            <person name="Wu D."/>
            <person name="Spring S."/>
            <person name="Schroeder M."/>
            <person name="Kopitz M."/>
            <person name="Brambilla E."/>
            <person name="Klenk H.-P."/>
            <person name="Eisen J.A."/>
        </authorList>
    </citation>
    <scope>NUCLEOTIDE SEQUENCE</scope>
    <source>
        <strain evidence="2">DSM 3403</strain>
    </source>
</reference>
<feature type="transmembrane region" description="Helical" evidence="1">
    <location>
        <begin position="145"/>
        <end position="170"/>
    </location>
</feature>
<dbReference type="Gene3D" id="1.25.10.10">
    <property type="entry name" value="Leucine-rich Repeat Variant"/>
    <property type="match status" value="1"/>
</dbReference>
<evidence type="ECO:0008006" key="4">
    <source>
        <dbReference type="Google" id="ProtNLM"/>
    </source>
</evidence>
<keyword evidence="1" id="KW-0812">Transmembrane</keyword>
<dbReference type="SUPFAM" id="SSF48371">
    <property type="entry name" value="ARM repeat"/>
    <property type="match status" value="1"/>
</dbReference>
<dbReference type="STRING" id="929556.Solca_2386"/>
<accession>H8KUK3</accession>
<dbReference type="OrthoDB" id="9810708at2"/>
<dbReference type="KEGG" id="scn:Solca_2386"/>
<sequence length="910" mass="104858">MKNRVLNALNIKASESAYIFDLLRVQIFIGLAISYVNIIAYTLFLQALSIQLLPYAYLTIAPFLLLLNVAYEKLEHRSSPLRQLKYIILFSLVILICLWLGLSWGHRQYFIFALMVWSVLFYMLNGYAYWGIVSLLFNIRESKRVFSIVGAGDIPAKLIGYLSAPILIAFFGLINLLWMSVISLLIGLWFFHVAIQKTNWEAIKRSNNADHQVIDLQQDKRKKGLMDSLFKNELIFAISILTILSYNVFNLIDFTFLSHVKLKYEDIGSLAAFIAAFFAVGRIIALVFKLMITSRVIERWGIVICLFITPVILFLFSLVFFAMDQQSEYILYVFGMMVLLTEVLRSAMQEPIFFILFQPLKEKVRLHGHLITKGYMLPPSLIMVGLSLIILNKMGIEVTILLTIKIVLINLVAWAAAIMYVKRAYLRTLHRSISKGIFNSDEVYLNDQKSIDILLNKIANGKKSEIIYALKLLGKANHPDIMNLLYQQLYKEDKEVKLYVLSEISKIKKPDIDLLKQLVAHESDSEIKQSLTSIICRNDKGYLEMLSEQIEHLEYAVRKVVIISLLNQDEFNHLFKAGNELNNLIQSTVPEERDLAIHIISELKNVRFTDAIEQLINDEDISVKRNAIMVACKLKIKSILPDILGMLSNSSGKYIALQGLLQYGDDLFDDIEPSVINNHTSELVGLAGKMKGMQSTNFLLMHLSTSPDWINKIVHALWRKEYRPSTSNESGLINHVLDDRFLSAKDKIDCFYAIQPFKNHVLVKNSLRSEIQNDLETCLRLCCLLYDKQEINRILELFETEDSSKLYNAMEMLEMVLPQRVIRELNMLFDHFIDPDDTRKIHKKQEINHLFDKIVFTNANEFTPWTKAVSIYSLWKNKDYDFIRKLSVNETPSQSYVMQETTTYVLNALT</sequence>
<feature type="transmembrane region" description="Helical" evidence="1">
    <location>
        <begin position="300"/>
        <end position="323"/>
    </location>
</feature>
<feature type="transmembrane region" description="Helical" evidence="1">
    <location>
        <begin position="83"/>
        <end position="102"/>
    </location>
</feature>
<keyword evidence="1" id="KW-0472">Membrane</keyword>
<dbReference type="EMBL" id="CP003349">
    <property type="protein sequence ID" value="AFD07427.1"/>
    <property type="molecule type" value="Genomic_DNA"/>
</dbReference>
<dbReference type="eggNOG" id="COG3202">
    <property type="taxonomic scope" value="Bacteria"/>
</dbReference>
<dbReference type="eggNOG" id="COG1413">
    <property type="taxonomic scope" value="Bacteria"/>
</dbReference>
<feature type="transmembrane region" description="Helical" evidence="1">
    <location>
        <begin position="176"/>
        <end position="195"/>
    </location>
</feature>
<feature type="transmembrane region" description="Helical" evidence="1">
    <location>
        <begin position="108"/>
        <end position="133"/>
    </location>
</feature>
<evidence type="ECO:0000256" key="1">
    <source>
        <dbReference type="SAM" id="Phobius"/>
    </source>
</evidence>
<dbReference type="InterPro" id="IPR011989">
    <property type="entry name" value="ARM-like"/>
</dbReference>
<evidence type="ECO:0000313" key="2">
    <source>
        <dbReference type="EMBL" id="AFD07427.1"/>
    </source>
</evidence>
<dbReference type="RefSeq" id="WP_014680654.1">
    <property type="nucleotide sequence ID" value="NC_017770.1"/>
</dbReference>
<dbReference type="InterPro" id="IPR036259">
    <property type="entry name" value="MFS_trans_sf"/>
</dbReference>
<dbReference type="SUPFAM" id="SSF103473">
    <property type="entry name" value="MFS general substrate transporter"/>
    <property type="match status" value="1"/>
</dbReference>
<feature type="transmembrane region" description="Helical" evidence="1">
    <location>
        <begin position="398"/>
        <end position="421"/>
    </location>
</feature>